<dbReference type="EMBL" id="CP139781">
    <property type="protein sequence ID" value="WRQ89537.1"/>
    <property type="molecule type" value="Genomic_DNA"/>
</dbReference>
<name>A0ABZ1CDP6_9BACT</name>
<sequence length="386" mass="43676">MLLTALIGRPLDLSAESPTPQVGSQWDETSESYIERHEITLTAPAAAIRAYREAFTQREWFIGAESRSAFMGLLFGLELRPAIRDQILDPSHWEALPDGGFRVQPPLELQRAFTSAERRELYQLLATWTPNKVERWPLVANHETDFTRWQAAGVPSALIARFRELSYPFAGGWACSDYAVIAAEFPNPAILQRWLREVSSVRTIVPHLRLSTTRSVSRALAYWTADGNNPFARPLLEALLESETENDIDLASILPAAARALSFELSPDDVRHDFTRQSLIVSTSLAVPPQHLDQLDRFFNWFERNFRTVSDPPRFGDIWSFESAPDTAPGIPYACAHVVRDLVFARDPAGLGVWRFMTLAELTRRNPHFTDGHFVHLRYSPPVPKS</sequence>
<proteinExistence type="predicted"/>
<dbReference type="RefSeq" id="WP_221029776.1">
    <property type="nucleotide sequence ID" value="NZ_CP139781.1"/>
</dbReference>
<dbReference type="Proteomes" id="UP000738431">
    <property type="component" value="Chromosome"/>
</dbReference>
<organism evidence="1 2">
    <name type="scientific">Actomonas aquatica</name>
    <dbReference type="NCBI Taxonomy" id="2866162"/>
    <lineage>
        <taxon>Bacteria</taxon>
        <taxon>Pseudomonadati</taxon>
        <taxon>Verrucomicrobiota</taxon>
        <taxon>Opitutia</taxon>
        <taxon>Opitutales</taxon>
        <taxon>Opitutaceae</taxon>
        <taxon>Actomonas</taxon>
    </lineage>
</organism>
<evidence type="ECO:0000313" key="2">
    <source>
        <dbReference type="Proteomes" id="UP000738431"/>
    </source>
</evidence>
<accession>A0ABZ1CDP6</accession>
<evidence type="ECO:0000313" key="1">
    <source>
        <dbReference type="EMBL" id="WRQ89537.1"/>
    </source>
</evidence>
<gene>
    <name evidence="1" type="ORF">K1X11_008960</name>
</gene>
<reference evidence="1 2" key="1">
    <citation type="submission" date="2021-08" db="EMBL/GenBank/DDBJ databases">
        <authorList>
            <person name="Zhang D."/>
            <person name="Zhang A."/>
            <person name="Wang L."/>
        </authorList>
    </citation>
    <scope>NUCLEOTIDE SEQUENCE [LARGE SCALE GENOMIC DNA]</scope>
    <source>
        <strain evidence="1 2">WL0086</strain>
    </source>
</reference>
<protein>
    <submittedName>
        <fullName evidence="1">Uncharacterized protein</fullName>
    </submittedName>
</protein>
<reference evidence="1 2" key="2">
    <citation type="submission" date="2023-12" db="EMBL/GenBank/DDBJ databases">
        <title>Description of an unclassified Opitutus bacterium of Verrucomicrobiota.</title>
        <authorList>
            <person name="Zhang D.-F."/>
        </authorList>
    </citation>
    <scope>NUCLEOTIDE SEQUENCE [LARGE SCALE GENOMIC DNA]</scope>
    <source>
        <strain evidence="1 2">WL0086</strain>
    </source>
</reference>
<keyword evidence="2" id="KW-1185">Reference proteome</keyword>